<evidence type="ECO:0000313" key="2">
    <source>
        <dbReference type="EMBL" id="KAF0558420.1"/>
    </source>
</evidence>
<keyword evidence="3" id="KW-1185">Reference proteome</keyword>
<dbReference type="AlphaFoldDB" id="A0A8H4B459"/>
<keyword evidence="2" id="KW-0808">Transferase</keyword>
<gene>
    <name evidence="2" type="ORF">F8M41_009310</name>
</gene>
<protein>
    <submittedName>
        <fullName evidence="2">Serine/threonine-protein kinase SMG1</fullName>
    </submittedName>
</protein>
<organism evidence="2 3">
    <name type="scientific">Gigaspora margarita</name>
    <dbReference type="NCBI Taxonomy" id="4874"/>
    <lineage>
        <taxon>Eukaryota</taxon>
        <taxon>Fungi</taxon>
        <taxon>Fungi incertae sedis</taxon>
        <taxon>Mucoromycota</taxon>
        <taxon>Glomeromycotina</taxon>
        <taxon>Glomeromycetes</taxon>
        <taxon>Diversisporales</taxon>
        <taxon>Gigasporaceae</taxon>
        <taxon>Gigaspora</taxon>
    </lineage>
</organism>
<dbReference type="Proteomes" id="UP000439903">
    <property type="component" value="Unassembled WGS sequence"/>
</dbReference>
<name>A0A8H4B459_GIGMA</name>
<dbReference type="GO" id="GO:0016301">
    <property type="term" value="F:kinase activity"/>
    <property type="evidence" value="ECO:0007669"/>
    <property type="project" value="UniProtKB-KW"/>
</dbReference>
<proteinExistence type="predicted"/>
<dbReference type="EMBL" id="WTPW01000021">
    <property type="protein sequence ID" value="KAF0558420.1"/>
    <property type="molecule type" value="Genomic_DNA"/>
</dbReference>
<comment type="caution">
    <text evidence="2">The sequence shown here is derived from an EMBL/GenBank/DDBJ whole genome shotgun (WGS) entry which is preliminary data.</text>
</comment>
<evidence type="ECO:0000313" key="3">
    <source>
        <dbReference type="Proteomes" id="UP000439903"/>
    </source>
</evidence>
<keyword evidence="1" id="KW-0732">Signal</keyword>
<sequence>MMTSVFFLWCKMNFITMINLQKTQVTTVSNTEFNAEAADFISTQIIDENAEKSCVNSMKHVVNLCDSVLHLETFRTVTNKTITMDADTLQLVKRLESAMQE</sequence>
<keyword evidence="2" id="KW-0418">Kinase</keyword>
<feature type="chain" id="PRO_5034776817" evidence="1">
    <location>
        <begin position="21"/>
        <end position="101"/>
    </location>
</feature>
<evidence type="ECO:0000256" key="1">
    <source>
        <dbReference type="SAM" id="SignalP"/>
    </source>
</evidence>
<accession>A0A8H4B459</accession>
<reference evidence="2 3" key="1">
    <citation type="journal article" date="2019" name="Environ. Microbiol.">
        <title>At the nexus of three kingdoms: the genome of the mycorrhizal fungus Gigaspora margarita provides insights into plant, endobacterial and fungal interactions.</title>
        <authorList>
            <person name="Venice F."/>
            <person name="Ghignone S."/>
            <person name="Salvioli di Fossalunga A."/>
            <person name="Amselem J."/>
            <person name="Novero M."/>
            <person name="Xianan X."/>
            <person name="Sedzielewska Toro K."/>
            <person name="Morin E."/>
            <person name="Lipzen A."/>
            <person name="Grigoriev I.V."/>
            <person name="Henrissat B."/>
            <person name="Martin F.M."/>
            <person name="Bonfante P."/>
        </authorList>
    </citation>
    <scope>NUCLEOTIDE SEQUENCE [LARGE SCALE GENOMIC DNA]</scope>
    <source>
        <strain evidence="2 3">BEG34</strain>
    </source>
</reference>
<feature type="signal peptide" evidence="1">
    <location>
        <begin position="1"/>
        <end position="20"/>
    </location>
</feature>